<evidence type="ECO:0000313" key="1">
    <source>
        <dbReference type="EMBL" id="VFK80995.1"/>
    </source>
</evidence>
<dbReference type="EMBL" id="CAADHB010000193">
    <property type="protein sequence ID" value="VFK80995.1"/>
    <property type="molecule type" value="Genomic_DNA"/>
</dbReference>
<organism evidence="1">
    <name type="scientific">Candidatus Kentrum sp. SD</name>
    <dbReference type="NCBI Taxonomy" id="2126332"/>
    <lineage>
        <taxon>Bacteria</taxon>
        <taxon>Pseudomonadati</taxon>
        <taxon>Pseudomonadota</taxon>
        <taxon>Gammaproteobacteria</taxon>
        <taxon>Candidatus Kentrum</taxon>
    </lineage>
</organism>
<name>A0A451BRX6_9GAMM</name>
<accession>A0A451BRX6</accession>
<proteinExistence type="predicted"/>
<reference evidence="1" key="1">
    <citation type="submission" date="2019-02" db="EMBL/GenBank/DDBJ databases">
        <authorList>
            <person name="Gruber-Vodicka R. H."/>
            <person name="Seah K. B. B."/>
        </authorList>
    </citation>
    <scope>NUCLEOTIDE SEQUENCE</scope>
    <source>
        <strain evidence="1">BECK_S127</strain>
    </source>
</reference>
<gene>
    <name evidence="1" type="ORF">BECKSD772D_GA0070982_11931</name>
</gene>
<protein>
    <submittedName>
        <fullName evidence="1">Uncharacterized protein</fullName>
    </submittedName>
</protein>
<dbReference type="AlphaFoldDB" id="A0A451BRX6"/>
<sequence length="177" mass="20977">MIPEKLIQEEEELEEDKKVYPPFLVRQFRKGRERRKKNLPQSFSKITDFTQVIRTIWVISNKPYQEQYWGKQGQWGDNYGETTLTFFEDGENVLDANKAGRVSMTTKQRDMLQKLYDMVFEYDTDQTNPESRYGENDKAIVNDPKWQEIGKYAKIVYEELSGDDLDAWEKSRALAKP</sequence>